<reference evidence="17 18" key="1">
    <citation type="submission" date="2016-11" db="EMBL/GenBank/DDBJ databases">
        <title>Trade-off between light-utilization and light-protection in marine flavobacteria.</title>
        <authorList>
            <person name="Kumagai Y."/>
        </authorList>
    </citation>
    <scope>NUCLEOTIDE SEQUENCE [LARGE SCALE GENOMIC DNA]</scope>
    <source>
        <strain evidence="17 18">NBRC 107125</strain>
    </source>
</reference>
<evidence type="ECO:0000256" key="6">
    <source>
        <dbReference type="ARBA" id="ARBA00022485"/>
    </source>
</evidence>
<evidence type="ECO:0000256" key="7">
    <source>
        <dbReference type="ARBA" id="ARBA00022691"/>
    </source>
</evidence>
<dbReference type="Gene3D" id="3.20.20.70">
    <property type="entry name" value="Aldolase class I"/>
    <property type="match status" value="1"/>
</dbReference>
<evidence type="ECO:0000256" key="4">
    <source>
        <dbReference type="ARBA" id="ARBA00008703"/>
    </source>
</evidence>
<keyword evidence="18" id="KW-1185">Reference proteome</keyword>
<dbReference type="OrthoDB" id="9770937at2"/>
<organism evidence="17 18">
    <name type="scientific">Oceanicoccus sagamiensis</name>
    <dbReference type="NCBI Taxonomy" id="716816"/>
    <lineage>
        <taxon>Bacteria</taxon>
        <taxon>Pseudomonadati</taxon>
        <taxon>Pseudomonadota</taxon>
        <taxon>Gammaproteobacteria</taxon>
        <taxon>Cellvibrionales</taxon>
        <taxon>Spongiibacteraceae</taxon>
        <taxon>Oceanicoccus</taxon>
    </lineage>
</organism>
<evidence type="ECO:0000256" key="11">
    <source>
        <dbReference type="ARBA" id="ARBA00023014"/>
    </source>
</evidence>
<evidence type="ECO:0000256" key="10">
    <source>
        <dbReference type="ARBA" id="ARBA00023004"/>
    </source>
</evidence>
<comment type="cofactor">
    <cofactor evidence="2 15">
        <name>pyridoxal 5'-phosphate</name>
        <dbReference type="ChEBI" id="CHEBI:597326"/>
    </cofactor>
</comment>
<evidence type="ECO:0000313" key="18">
    <source>
        <dbReference type="Proteomes" id="UP000193450"/>
    </source>
</evidence>
<keyword evidence="7" id="KW-0949">S-adenosyl-L-methionine</keyword>
<evidence type="ECO:0000313" key="17">
    <source>
        <dbReference type="EMBL" id="ARN73556.1"/>
    </source>
</evidence>
<evidence type="ECO:0000256" key="2">
    <source>
        <dbReference type="ARBA" id="ARBA00001933"/>
    </source>
</evidence>
<evidence type="ECO:0000256" key="8">
    <source>
        <dbReference type="ARBA" id="ARBA00022723"/>
    </source>
</evidence>
<dbReference type="CDD" id="cd01335">
    <property type="entry name" value="Radical_SAM"/>
    <property type="match status" value="1"/>
</dbReference>
<feature type="binding site" evidence="14">
    <location>
        <position position="131"/>
    </location>
    <ligand>
        <name>[4Fe-4S] cluster</name>
        <dbReference type="ChEBI" id="CHEBI:49883"/>
        <note>4Fe-4S-S-AdoMet</note>
    </ligand>
</feature>
<dbReference type="GO" id="GO:0051539">
    <property type="term" value="F:4 iron, 4 sulfur cluster binding"/>
    <property type="evidence" value="ECO:0007669"/>
    <property type="project" value="UniProtKB-KW"/>
</dbReference>
<gene>
    <name evidence="17" type="ORF">BST96_05140</name>
</gene>
<evidence type="ECO:0000256" key="5">
    <source>
        <dbReference type="ARBA" id="ARBA00022363"/>
    </source>
</evidence>
<protein>
    <recommendedName>
        <fullName evidence="5">L-lysine 2,3-aminomutase</fullName>
    </recommendedName>
    <alternativeName>
        <fullName evidence="13">EF-P post-translational modification enzyme B</fullName>
    </alternativeName>
</protein>
<dbReference type="InterPro" id="IPR003739">
    <property type="entry name" value="Lys_aminomutase/Glu_NH3_mut"/>
</dbReference>
<accession>A0A1X9N794</accession>
<dbReference type="PIRSF" id="PIRSF004911">
    <property type="entry name" value="DUF160"/>
    <property type="match status" value="1"/>
</dbReference>
<comment type="similarity">
    <text evidence="4">Belongs to the radical SAM superfamily. KamA family.</text>
</comment>
<evidence type="ECO:0000256" key="15">
    <source>
        <dbReference type="PIRSR" id="PIRSR603739-50"/>
    </source>
</evidence>
<dbReference type="InterPro" id="IPR013785">
    <property type="entry name" value="Aldolase_TIM"/>
</dbReference>
<comment type="cofactor">
    <cofactor evidence="3">
        <name>[4Fe-4S] cluster</name>
        <dbReference type="ChEBI" id="CHEBI:49883"/>
    </cofactor>
</comment>
<feature type="binding site" evidence="14">
    <location>
        <position position="124"/>
    </location>
    <ligand>
        <name>[4Fe-4S] cluster</name>
        <dbReference type="ChEBI" id="CHEBI:49883"/>
        <note>4Fe-4S-S-AdoMet</note>
    </ligand>
</feature>
<keyword evidence="11 14" id="KW-0411">Iron-sulfur</keyword>
<name>A0A1X9N794_9GAMM</name>
<dbReference type="PANTHER" id="PTHR30538:SF1">
    <property type="entry name" value="L-LYSINE 2,3-AMINOMUTASE"/>
    <property type="match status" value="1"/>
</dbReference>
<keyword evidence="8 14" id="KW-0479">Metal-binding</keyword>
<comment type="catalytic activity">
    <reaction evidence="1">
        <text>L-lysine = D-beta-lysine</text>
        <dbReference type="Rhea" id="RHEA:44148"/>
        <dbReference type="ChEBI" id="CHEBI:32551"/>
        <dbReference type="ChEBI" id="CHEBI:84138"/>
    </reaction>
</comment>
<dbReference type="SFLD" id="SFLDS00029">
    <property type="entry name" value="Radical_SAM"/>
    <property type="match status" value="1"/>
</dbReference>
<sequence>MTTHPSVINPAQLPTPESWQQALANVVRQPEELFDLLQLDKSSLPAALAASQDFALRVPRAFVARMKTGCADDPLLKQVLPLGAELDYQPGFSEDPLGEMDCNPVPGLIHKYHGRVLLIVSGGCAINCRYCFRRHFPYSDNNPGRSERQQMLDYIRSDSSIHEVILSGGDPLAASDILLAELVEELAAIPHLTTLRVHSRMPVVIPQRITSQCLQWLTATRLNTVMVVHCNHANEIDQTVQDSLHRLKYAGITVLNQTVLLAGINDNADSLAELSERLFAAGALPYYLHTLDKVQGAGHFQVPEEVGQQLITALLARLPGYLVPKLVKEMAGARSKVPVSYGVSLADRP</sequence>
<dbReference type="RefSeq" id="WP_085757668.1">
    <property type="nucleotide sequence ID" value="NZ_CP019343.1"/>
</dbReference>
<evidence type="ECO:0000256" key="12">
    <source>
        <dbReference type="ARBA" id="ARBA00023235"/>
    </source>
</evidence>
<dbReference type="SUPFAM" id="SSF102114">
    <property type="entry name" value="Radical SAM enzymes"/>
    <property type="match status" value="1"/>
</dbReference>
<evidence type="ECO:0000256" key="9">
    <source>
        <dbReference type="ARBA" id="ARBA00022898"/>
    </source>
</evidence>
<feature type="domain" description="Radical SAM core" evidence="16">
    <location>
        <begin position="110"/>
        <end position="325"/>
    </location>
</feature>
<dbReference type="Proteomes" id="UP000193450">
    <property type="component" value="Chromosome"/>
</dbReference>
<dbReference type="STRING" id="716816.BST96_05140"/>
<dbReference type="InterPro" id="IPR058240">
    <property type="entry name" value="rSAM_sf"/>
</dbReference>
<dbReference type="GO" id="GO:0046872">
    <property type="term" value="F:metal ion binding"/>
    <property type="evidence" value="ECO:0007669"/>
    <property type="project" value="UniProtKB-KW"/>
</dbReference>
<evidence type="ECO:0000256" key="13">
    <source>
        <dbReference type="ARBA" id="ARBA00030756"/>
    </source>
</evidence>
<dbReference type="Pfam" id="PF04055">
    <property type="entry name" value="Radical_SAM"/>
    <property type="match status" value="1"/>
</dbReference>
<dbReference type="AlphaFoldDB" id="A0A1X9N794"/>
<dbReference type="EMBL" id="CP019343">
    <property type="protein sequence ID" value="ARN73556.1"/>
    <property type="molecule type" value="Genomic_DNA"/>
</dbReference>
<dbReference type="InterPro" id="IPR022462">
    <property type="entry name" value="EpmB"/>
</dbReference>
<dbReference type="PROSITE" id="PS51918">
    <property type="entry name" value="RADICAL_SAM"/>
    <property type="match status" value="1"/>
</dbReference>
<dbReference type="KEGG" id="osg:BST96_05140"/>
<dbReference type="NCBIfam" id="TIGR03821">
    <property type="entry name" value="EFP_modif_epmB"/>
    <property type="match status" value="1"/>
</dbReference>
<keyword evidence="10" id="KW-0408">Iron</keyword>
<evidence type="ECO:0000256" key="1">
    <source>
        <dbReference type="ARBA" id="ARBA00001352"/>
    </source>
</evidence>
<dbReference type="PANTHER" id="PTHR30538">
    <property type="entry name" value="LYSINE 2,3-AMINOMUTASE-RELATED"/>
    <property type="match status" value="1"/>
</dbReference>
<keyword evidence="12" id="KW-0413">Isomerase</keyword>
<feature type="modified residue" description="N6-(pyridoxal phosphate)lysine" evidence="15">
    <location>
        <position position="336"/>
    </location>
</feature>
<evidence type="ECO:0000259" key="16">
    <source>
        <dbReference type="PROSITE" id="PS51918"/>
    </source>
</evidence>
<dbReference type="SFLD" id="SFLDG01070">
    <property type="entry name" value="PLP-dependent"/>
    <property type="match status" value="1"/>
</dbReference>
<keyword evidence="9 15" id="KW-0663">Pyridoxal phosphate</keyword>
<proteinExistence type="inferred from homology"/>
<dbReference type="GO" id="GO:0016853">
    <property type="term" value="F:isomerase activity"/>
    <property type="evidence" value="ECO:0007669"/>
    <property type="project" value="UniProtKB-KW"/>
</dbReference>
<keyword evidence="6 14" id="KW-0004">4Fe-4S</keyword>
<evidence type="ECO:0000256" key="3">
    <source>
        <dbReference type="ARBA" id="ARBA00001966"/>
    </source>
</evidence>
<dbReference type="NCBIfam" id="TIGR00238">
    <property type="entry name" value="KamA family radical SAM protein"/>
    <property type="match status" value="1"/>
</dbReference>
<dbReference type="SFLD" id="SFLDF00314">
    <property type="entry name" value="L-lysine_2_3-aminomutase_(yjeK"/>
    <property type="match status" value="1"/>
</dbReference>
<feature type="binding site" evidence="14">
    <location>
        <position position="128"/>
    </location>
    <ligand>
        <name>[4Fe-4S] cluster</name>
        <dbReference type="ChEBI" id="CHEBI:49883"/>
        <note>4Fe-4S-S-AdoMet</note>
    </ligand>
</feature>
<dbReference type="InterPro" id="IPR007197">
    <property type="entry name" value="rSAM"/>
</dbReference>
<evidence type="ECO:0000256" key="14">
    <source>
        <dbReference type="PIRSR" id="PIRSR004911-1"/>
    </source>
</evidence>